<protein>
    <submittedName>
        <fullName evidence="2">Uncharacterized protein</fullName>
    </submittedName>
</protein>
<evidence type="ECO:0000313" key="2">
    <source>
        <dbReference type="EMBL" id="OAO93452.1"/>
    </source>
</evidence>
<accession>A0A178UK80</accession>
<evidence type="ECO:0000313" key="3">
    <source>
        <dbReference type="EMBL" id="VYS67660.1"/>
    </source>
</evidence>
<dbReference type="EMBL" id="LUHQ01000005">
    <property type="protein sequence ID" value="OAO93452.1"/>
    <property type="molecule type" value="Genomic_DNA"/>
</dbReference>
<name>A0A178UK80_ARATH</name>
<evidence type="ECO:0000313" key="5">
    <source>
        <dbReference type="Proteomes" id="UP000426265"/>
    </source>
</evidence>
<organism evidence="2 4">
    <name type="scientific">Arabidopsis thaliana</name>
    <name type="common">Mouse-ear cress</name>
    <dbReference type="NCBI Taxonomy" id="3702"/>
    <lineage>
        <taxon>Eukaryota</taxon>
        <taxon>Viridiplantae</taxon>
        <taxon>Streptophyta</taxon>
        <taxon>Embryophyta</taxon>
        <taxon>Tracheophyta</taxon>
        <taxon>Spermatophyta</taxon>
        <taxon>Magnoliopsida</taxon>
        <taxon>eudicotyledons</taxon>
        <taxon>Gunneridae</taxon>
        <taxon>Pentapetalae</taxon>
        <taxon>rosids</taxon>
        <taxon>malvids</taxon>
        <taxon>Brassicales</taxon>
        <taxon>Brassicaceae</taxon>
        <taxon>Camelineae</taxon>
        <taxon>Arabidopsis</taxon>
    </lineage>
</organism>
<feature type="compositionally biased region" description="Basic and acidic residues" evidence="1">
    <location>
        <begin position="1"/>
        <end position="10"/>
    </location>
</feature>
<evidence type="ECO:0000313" key="4">
    <source>
        <dbReference type="Proteomes" id="UP000078284"/>
    </source>
</evidence>
<dbReference type="ExpressionAtlas" id="A0A178UK80">
    <property type="expression patterns" value="baseline and differential"/>
</dbReference>
<reference evidence="3 5" key="3">
    <citation type="submission" date="2019-11" db="EMBL/GenBank/DDBJ databases">
        <authorList>
            <person name="Jiao W.-B."/>
            <person name="Schneeberger K."/>
        </authorList>
    </citation>
    <scope>NUCLEOTIDE SEQUENCE [LARGE SCALE GENOMIC DNA]</scope>
    <source>
        <strain evidence="5">cv. An-1</strain>
    </source>
</reference>
<dbReference type="AlphaFoldDB" id="A0A178UK80"/>
<reference evidence="4" key="1">
    <citation type="journal article" date="2016" name="Proc. Natl. Acad. Sci. U.S.A.">
        <title>Chromosome-level assembly of Arabidopsis thaliana Ler reveals the extent of translocation and inversion polymorphisms.</title>
        <authorList>
            <person name="Zapata L."/>
            <person name="Ding J."/>
            <person name="Willing E.M."/>
            <person name="Hartwig B."/>
            <person name="Bezdan D."/>
            <person name="Jiao W.B."/>
            <person name="Patel V."/>
            <person name="Velikkakam James G."/>
            <person name="Koornneef M."/>
            <person name="Ossowski S."/>
            <person name="Schneeberger K."/>
        </authorList>
    </citation>
    <scope>NUCLEOTIDE SEQUENCE [LARGE SCALE GENOMIC DNA]</scope>
    <source>
        <strain evidence="4">cv. Landsberg erecta</strain>
    </source>
</reference>
<gene>
    <name evidence="2" type="ordered locus">AXX17_At5g22720</name>
    <name evidence="3" type="ORF">AN1_LOCUS23056</name>
</gene>
<dbReference type="Proteomes" id="UP000078284">
    <property type="component" value="Chromosome 5"/>
</dbReference>
<feature type="compositionally biased region" description="Low complexity" evidence="1">
    <location>
        <begin position="19"/>
        <end position="38"/>
    </location>
</feature>
<proteinExistence type="predicted"/>
<reference evidence="2" key="2">
    <citation type="submission" date="2016-03" db="EMBL/GenBank/DDBJ databases">
        <title>Full-length assembly of Arabidopsis thaliana Ler reveals the complement of translocations and inversions.</title>
        <authorList>
            <person name="Zapata L."/>
            <person name="Schneeberger K."/>
            <person name="Ossowski S."/>
        </authorList>
    </citation>
    <scope>NUCLEOTIDE SEQUENCE [LARGE SCALE GENOMIC DNA]</scope>
    <source>
        <tissue evidence="2">Leaf</tissue>
    </source>
</reference>
<feature type="region of interest" description="Disordered" evidence="1">
    <location>
        <begin position="1"/>
        <end position="53"/>
    </location>
</feature>
<sequence>MAPKQPEKIENPPMASAPSSETESGSTENEYGSSGEETNSSDDEHEEARENVISTPLSFGQELVSFFKVENLTYLGIDEAKWIAYWDMVKDGPKKRELDKKLKKMLAMQMELFMMRTGFTKEVATVLFKQDNASSSGK</sequence>
<evidence type="ECO:0000256" key="1">
    <source>
        <dbReference type="SAM" id="MobiDB-lite"/>
    </source>
</evidence>
<dbReference type="EMBL" id="CACRSJ010000110">
    <property type="protein sequence ID" value="VYS67660.1"/>
    <property type="molecule type" value="Genomic_DNA"/>
</dbReference>
<dbReference type="Proteomes" id="UP000426265">
    <property type="component" value="Unassembled WGS sequence"/>
</dbReference>